<evidence type="ECO:0000313" key="9">
    <source>
        <dbReference type="Proteomes" id="UP000053523"/>
    </source>
</evidence>
<comment type="subcellular location">
    <subcellularLocation>
        <location evidence="1 6">Cell membrane</location>
        <topology evidence="1 6">Multi-pass membrane protein</topology>
    </subcellularLocation>
</comment>
<keyword evidence="4 6" id="KW-1133">Transmembrane helix</keyword>
<evidence type="ECO:0000256" key="2">
    <source>
        <dbReference type="ARBA" id="ARBA00022475"/>
    </source>
</evidence>
<name>A0A2K0A9R3_STAHA</name>
<dbReference type="PIRSF" id="PIRSF018968">
    <property type="entry name" value="ABC_permease_BceB"/>
    <property type="match status" value="1"/>
</dbReference>
<evidence type="ECO:0000256" key="5">
    <source>
        <dbReference type="ARBA" id="ARBA00023136"/>
    </source>
</evidence>
<comment type="caution">
    <text evidence="8">The sequence shown here is derived from an EMBL/GenBank/DDBJ whole genome shotgun (WGS) entry which is preliminary data.</text>
</comment>
<feature type="transmembrane region" description="Helical" evidence="6">
    <location>
        <begin position="129"/>
        <end position="150"/>
    </location>
</feature>
<feature type="transmembrane region" description="Helical" evidence="6">
    <location>
        <begin position="195"/>
        <end position="217"/>
    </location>
</feature>
<evidence type="ECO:0000256" key="3">
    <source>
        <dbReference type="ARBA" id="ARBA00022692"/>
    </source>
</evidence>
<keyword evidence="5 6" id="KW-0472">Membrane</keyword>
<feature type="transmembrane region" description="Helical" evidence="6">
    <location>
        <begin position="229"/>
        <end position="247"/>
    </location>
</feature>
<dbReference type="InterPro" id="IPR003838">
    <property type="entry name" value="ABC3_permease_C"/>
</dbReference>
<feature type="transmembrane region" description="Helical" evidence="6">
    <location>
        <begin position="597"/>
        <end position="618"/>
    </location>
</feature>
<dbReference type="Proteomes" id="UP000053523">
    <property type="component" value="Unassembled WGS sequence"/>
</dbReference>
<sequence>MSFSQIIWKNFQQNIIHYAIYIFSLVLSIVLFFSFITIKYVHHLNVHQSLSMIQQGTQVGSYFLFIIIVVFIMYTNMLFIKRRSYEFGLLQTIGLGKKSIIYMLMFEQLFIFIITAILGMIIGILGSKILLMIVLKLLGIHTSVSIIFSFQAIAQTLFILVIAYILIIIQASIYLSKSSIKSLIASQDSKEESHITLTLGEVILGVLGIVLILTGYYLSTRFVEIVDDVILPFVILILTVLGTYFFFRSTISLILKTIRYLKGGNVSVNDVIFTSSLMFRIRKNAFSLTVMAIISAITVSVLCFAAISRGSLTNEVLLESPHEVTLKEEKLANELGFELNRHHIPYHYDFKQVVYSQLYKDHLFDKNQVQPYSITVTSEKYFPNISIEKGEANLIMPEGLIHDLSNHTPHGTASIGTKKHHVNIKLNKVMDKIYFKQSIDLGGPTLVLNDTDYNYLKAHAKNKYIVSQYGFDLKHNRDIPKLESITKDLDGNVQTRSEVVSEVSSLTGILLFVTSFLGIAFLIATGCIIYIKQIDETEDELESYSVLRKLGFIQKDMAKGLKLKVAFNFGIPLIIALLHSYFAAVVFMKVIGFDNKVPIFVVMGIYTIIYSIFAVIAYNHSKRTINHSI</sequence>
<feature type="transmembrane region" description="Helical" evidence="6">
    <location>
        <begin position="285"/>
        <end position="307"/>
    </location>
</feature>
<feature type="transmembrane region" description="Helical" evidence="6">
    <location>
        <begin position="156"/>
        <end position="175"/>
    </location>
</feature>
<evidence type="ECO:0000256" key="6">
    <source>
        <dbReference type="PIRNR" id="PIRNR018968"/>
    </source>
</evidence>
<dbReference type="GO" id="GO:0055085">
    <property type="term" value="P:transmembrane transport"/>
    <property type="evidence" value="ECO:0007669"/>
    <property type="project" value="UniProtKB-UniRule"/>
</dbReference>
<protein>
    <submittedName>
        <fullName evidence="8">ABC transporter permease</fullName>
    </submittedName>
</protein>
<evidence type="ECO:0000256" key="4">
    <source>
        <dbReference type="ARBA" id="ARBA00022989"/>
    </source>
</evidence>
<keyword evidence="3 6" id="KW-0812">Transmembrane</keyword>
<feature type="transmembrane region" description="Helical" evidence="6">
    <location>
        <begin position="59"/>
        <end position="80"/>
    </location>
</feature>
<reference evidence="8 9" key="1">
    <citation type="submission" date="2017-12" db="EMBL/GenBank/DDBJ databases">
        <title>FDA dAtabase for Regulatory Grade micrObial Sequences (FDA-ARGOS): Supporting development and validation of Infectious Disease Dx tests.</title>
        <authorList>
            <person name="Hoffmann M."/>
            <person name="Allard M."/>
            <person name="Evans P."/>
            <person name="Brown E."/>
            <person name="Tallon L."/>
            <person name="Sadzewicz L."/>
            <person name="Sengamalay N."/>
            <person name="Ott S."/>
            <person name="Godinez A."/>
            <person name="Nagaraj S."/>
            <person name="Vavikolanu K."/>
            <person name="Aluvathingal J."/>
            <person name="Nadendla S."/>
            <person name="Sichtig H."/>
        </authorList>
    </citation>
    <scope>NUCLEOTIDE SEQUENCE [LARGE SCALE GENOMIC DNA]</scope>
    <source>
        <strain evidence="8 9">FDAARGOS_148</strain>
    </source>
</reference>
<gene>
    <name evidence="8" type="ORF">AL503_013580</name>
</gene>
<accession>A0A2K0A9R3</accession>
<organism evidence="8 9">
    <name type="scientific">Staphylococcus haemolyticus</name>
    <dbReference type="NCBI Taxonomy" id="1283"/>
    <lineage>
        <taxon>Bacteria</taxon>
        <taxon>Bacillati</taxon>
        <taxon>Bacillota</taxon>
        <taxon>Bacilli</taxon>
        <taxon>Bacillales</taxon>
        <taxon>Staphylococcaceae</taxon>
        <taxon>Staphylococcus</taxon>
    </lineage>
</organism>
<feature type="domain" description="ABC3 transporter permease C-terminal" evidence="7">
    <location>
        <begin position="61"/>
        <end position="179"/>
    </location>
</feature>
<evidence type="ECO:0000259" key="7">
    <source>
        <dbReference type="Pfam" id="PF02687"/>
    </source>
</evidence>
<dbReference type="EMBL" id="LORN02000015">
    <property type="protein sequence ID" value="PNN21752.1"/>
    <property type="molecule type" value="Genomic_DNA"/>
</dbReference>
<dbReference type="InterPro" id="IPR027022">
    <property type="entry name" value="ABC_permease_BceB-typ"/>
</dbReference>
<evidence type="ECO:0000313" key="8">
    <source>
        <dbReference type="EMBL" id="PNN21752.1"/>
    </source>
</evidence>
<feature type="transmembrane region" description="Helical" evidence="6">
    <location>
        <begin position="509"/>
        <end position="531"/>
    </location>
</feature>
<keyword evidence="2 6" id="KW-1003">Cell membrane</keyword>
<evidence type="ECO:0000256" key="1">
    <source>
        <dbReference type="ARBA" id="ARBA00004651"/>
    </source>
</evidence>
<feature type="transmembrane region" description="Helical" evidence="6">
    <location>
        <begin position="565"/>
        <end position="591"/>
    </location>
</feature>
<dbReference type="PANTHER" id="PTHR46795">
    <property type="entry name" value="ABC TRANSPORTER PERMEASE-RELATED-RELATED"/>
    <property type="match status" value="1"/>
</dbReference>
<feature type="transmembrane region" description="Helical" evidence="6">
    <location>
        <begin position="15"/>
        <end position="38"/>
    </location>
</feature>
<dbReference type="RefSeq" id="WP_053026606.1">
    <property type="nucleotide sequence ID" value="NZ_CAJCGD010000005.1"/>
</dbReference>
<keyword evidence="6" id="KW-0813">Transport</keyword>
<dbReference type="Pfam" id="PF02687">
    <property type="entry name" value="FtsX"/>
    <property type="match status" value="1"/>
</dbReference>
<dbReference type="AlphaFoldDB" id="A0A2K0A9R3"/>
<dbReference type="GO" id="GO:0005886">
    <property type="term" value="C:plasma membrane"/>
    <property type="evidence" value="ECO:0007669"/>
    <property type="project" value="UniProtKB-SubCell"/>
</dbReference>
<feature type="transmembrane region" description="Helical" evidence="6">
    <location>
        <begin position="100"/>
        <end position="122"/>
    </location>
</feature>
<comment type="similarity">
    <text evidence="6">Belongs to the ABC-4 integral membrane protein family.</text>
</comment>
<dbReference type="PANTHER" id="PTHR46795:SF3">
    <property type="entry name" value="ABC TRANSPORTER PERMEASE"/>
    <property type="match status" value="1"/>
</dbReference>
<proteinExistence type="inferred from homology"/>
<dbReference type="InterPro" id="IPR052536">
    <property type="entry name" value="ABC-4_Integral_Memb_Prot"/>
</dbReference>